<keyword evidence="11" id="KW-0479">Metal-binding</keyword>
<dbReference type="AlphaFoldDB" id="A0ABD2DKZ9"/>
<evidence type="ECO:0000256" key="10">
    <source>
        <dbReference type="ARBA" id="ARBA00022679"/>
    </source>
</evidence>
<keyword evidence="7" id="KW-0597">Phosphoprotein</keyword>
<dbReference type="GO" id="GO:0019363">
    <property type="term" value="P:pyridine nucleotide biosynthetic process"/>
    <property type="evidence" value="ECO:0007669"/>
    <property type="project" value="UniProtKB-KW"/>
</dbReference>
<dbReference type="InterPro" id="IPR036068">
    <property type="entry name" value="Nicotinate_pribotase-like_C"/>
</dbReference>
<proteinExistence type="inferred from homology"/>
<comment type="pathway">
    <text evidence="3">Cofactor biosynthesis; NAD(+) biosynthesis; nicotinate D-ribonucleotide from nicotinate: step 1/1.</text>
</comment>
<keyword evidence="12" id="KW-0460">Magnesium</keyword>
<evidence type="ECO:0000256" key="1">
    <source>
        <dbReference type="ARBA" id="ARBA00001936"/>
    </source>
</evidence>
<evidence type="ECO:0000256" key="8">
    <source>
        <dbReference type="ARBA" id="ARBA00022598"/>
    </source>
</evidence>
<keyword evidence="9" id="KW-0662">Pyridine nucleotide biosynthesis</keyword>
<evidence type="ECO:0000259" key="16">
    <source>
        <dbReference type="Pfam" id="PF17956"/>
    </source>
</evidence>
<evidence type="ECO:0000256" key="15">
    <source>
        <dbReference type="ARBA" id="ARBA00048668"/>
    </source>
</evidence>
<reference evidence="17 18" key="1">
    <citation type="journal article" date="2024" name="G3 (Bethesda)">
        <title>A hybrid genome assembly of the endangered aye-aye (Daubentonia madagascariensis).</title>
        <authorList>
            <person name="Versoza C.J."/>
            <person name="Pfeifer S.P."/>
        </authorList>
    </citation>
    <scope>NUCLEOTIDE SEQUENCE [LARGE SCALE GENOMIC DNA]</scope>
    <source>
        <strain evidence="17">6821</strain>
    </source>
</reference>
<keyword evidence="10" id="KW-0808">Transferase</keyword>
<evidence type="ECO:0000256" key="7">
    <source>
        <dbReference type="ARBA" id="ARBA00022553"/>
    </source>
</evidence>
<evidence type="ECO:0000256" key="3">
    <source>
        <dbReference type="ARBA" id="ARBA00004952"/>
    </source>
</evidence>
<keyword evidence="18" id="KW-1185">Reference proteome</keyword>
<protein>
    <recommendedName>
        <fullName evidence="6">Nicotinate phosphoribosyltransferase</fullName>
        <ecNumber evidence="5">6.3.4.21</ecNumber>
    </recommendedName>
</protein>
<dbReference type="EMBL" id="JBFSEQ010000010">
    <property type="protein sequence ID" value="KAL2767337.1"/>
    <property type="molecule type" value="Genomic_DNA"/>
</dbReference>
<comment type="cofactor">
    <cofactor evidence="1">
        <name>Mn(2+)</name>
        <dbReference type="ChEBI" id="CHEBI:29035"/>
    </cofactor>
</comment>
<dbReference type="PANTHER" id="PTHR11098">
    <property type="entry name" value="NICOTINATE PHOSPHORIBOSYLTRANSFERASE"/>
    <property type="match status" value="1"/>
</dbReference>
<dbReference type="GO" id="GO:0046872">
    <property type="term" value="F:metal ion binding"/>
    <property type="evidence" value="ECO:0007669"/>
    <property type="project" value="UniProtKB-KW"/>
</dbReference>
<dbReference type="GO" id="GO:0004516">
    <property type="term" value="F:nicotinate phosphoribosyltransferase activity"/>
    <property type="evidence" value="ECO:0007669"/>
    <property type="project" value="UniProtKB-EC"/>
</dbReference>
<evidence type="ECO:0000256" key="4">
    <source>
        <dbReference type="ARBA" id="ARBA00010897"/>
    </source>
</evidence>
<dbReference type="Pfam" id="PF17956">
    <property type="entry name" value="NAPRTase_C"/>
    <property type="match status" value="1"/>
</dbReference>
<feature type="domain" description="Nicotinate phosphoribosyltransferase C-terminal" evidence="16">
    <location>
        <begin position="193"/>
        <end position="300"/>
    </location>
</feature>
<evidence type="ECO:0000313" key="17">
    <source>
        <dbReference type="EMBL" id="KAL2767337.1"/>
    </source>
</evidence>
<dbReference type="PANTHER" id="PTHR11098:SF1">
    <property type="entry name" value="NICOTINATE PHOSPHORIBOSYLTRANSFERASE"/>
    <property type="match status" value="1"/>
</dbReference>
<evidence type="ECO:0000256" key="13">
    <source>
        <dbReference type="ARBA" id="ARBA00023211"/>
    </source>
</evidence>
<gene>
    <name evidence="17" type="ORF">WCI35_025444</name>
</gene>
<evidence type="ECO:0000256" key="14">
    <source>
        <dbReference type="ARBA" id="ARBA00023426"/>
    </source>
</evidence>
<dbReference type="PIRSF" id="PIRSF000484">
    <property type="entry name" value="NAPRT"/>
    <property type="match status" value="1"/>
</dbReference>
<evidence type="ECO:0000256" key="2">
    <source>
        <dbReference type="ARBA" id="ARBA00001946"/>
    </source>
</evidence>
<evidence type="ECO:0000256" key="6">
    <source>
        <dbReference type="ARBA" id="ARBA00021569"/>
    </source>
</evidence>
<comment type="function">
    <text evidence="14">Catalyzes the first step in the biosynthesis of NAD from nicotinic acid, the ATP-dependent synthesis of beta-nicotinate D-ribonucleotide from nicotinate and 5-phospho-D-ribose 1-phosphate. Helps prevent cellular oxidative stress via its role in NAD biosynthesis.</text>
</comment>
<evidence type="ECO:0000256" key="5">
    <source>
        <dbReference type="ARBA" id="ARBA00013236"/>
    </source>
</evidence>
<dbReference type="InterPro" id="IPR041619">
    <property type="entry name" value="NAPRTase_C"/>
</dbReference>
<keyword evidence="8" id="KW-0436">Ligase</keyword>
<comment type="similarity">
    <text evidence="4">Belongs to the NAPRTase family.</text>
</comment>
<dbReference type="Gene3D" id="3.20.140.10">
    <property type="entry name" value="nicotinate phosphoribosyltransferase"/>
    <property type="match status" value="1"/>
</dbReference>
<feature type="non-terminal residue" evidence="17">
    <location>
        <position position="1"/>
    </location>
</feature>
<evidence type="ECO:0000256" key="9">
    <source>
        <dbReference type="ARBA" id="ARBA00022642"/>
    </source>
</evidence>
<dbReference type="InterPro" id="IPR007229">
    <property type="entry name" value="Nic_PRibTrfase-Fam"/>
</dbReference>
<dbReference type="FunFam" id="3.20.20.70:FF:000155">
    <property type="entry name" value="Nicotinate phosphoribosyltransferase"/>
    <property type="match status" value="1"/>
</dbReference>
<comment type="cofactor">
    <cofactor evidence="2">
        <name>Mg(2+)</name>
        <dbReference type="ChEBI" id="CHEBI:18420"/>
    </cofactor>
</comment>
<sequence length="310" mass="33519">VLAPAAGEGPGVDLAASVKEWLERVCAHLGLGVQEPHPGERAAFLAYALAFPRAFHGLLDSYSVWRSGLPNFLAVALALGELGYRPMGVRLDSGDLLQLAQEVRTVFRATAAHFQVPWLESVPIAVSNNIDEEELARLAQEGSEVNVIGIGTSVVTCPQQPSLGCVYKLVSVGGQPRMKMTEDPEKQTLPGSKAAFRLLGYDGSLLLDLLQLAEEPPPQAGQELRVWPQGAQEPHTVRPAQVEPLLRLWVQQGQLCEPLPSLAESRAFAQLSLSRLSPEHKRLQSPALYQVALSERLRALVDCLRGGGPL</sequence>
<dbReference type="Proteomes" id="UP001610411">
    <property type="component" value="Unassembled WGS sequence"/>
</dbReference>
<dbReference type="EC" id="6.3.4.21" evidence="5"/>
<dbReference type="SUPFAM" id="SSF51690">
    <property type="entry name" value="Nicotinate/Quinolinate PRTase C-terminal domain-like"/>
    <property type="match status" value="1"/>
</dbReference>
<evidence type="ECO:0000256" key="12">
    <source>
        <dbReference type="ARBA" id="ARBA00022842"/>
    </source>
</evidence>
<dbReference type="GO" id="GO:0016757">
    <property type="term" value="F:glycosyltransferase activity"/>
    <property type="evidence" value="ECO:0007669"/>
    <property type="project" value="UniProtKB-KW"/>
</dbReference>
<dbReference type="FunFam" id="3.20.140.10:FF:000007">
    <property type="entry name" value="Nicotinate phosphoribosyltransferase"/>
    <property type="match status" value="1"/>
</dbReference>
<keyword evidence="13" id="KW-0464">Manganese</keyword>
<keyword evidence="17" id="KW-0328">Glycosyltransferase</keyword>
<name>A0ABD2DKZ9_DAUMA</name>
<comment type="caution">
    <text evidence="17">The sequence shown here is derived from an EMBL/GenBank/DDBJ whole genome shotgun (WGS) entry which is preliminary data.</text>
</comment>
<evidence type="ECO:0000313" key="18">
    <source>
        <dbReference type="Proteomes" id="UP001610411"/>
    </source>
</evidence>
<accession>A0ABD2DKZ9</accession>
<comment type="catalytic activity">
    <reaction evidence="15">
        <text>5-phospho-alpha-D-ribose 1-diphosphate + nicotinate + ATP + H2O = nicotinate beta-D-ribonucleotide + ADP + phosphate + diphosphate</text>
        <dbReference type="Rhea" id="RHEA:36163"/>
        <dbReference type="ChEBI" id="CHEBI:15377"/>
        <dbReference type="ChEBI" id="CHEBI:30616"/>
        <dbReference type="ChEBI" id="CHEBI:32544"/>
        <dbReference type="ChEBI" id="CHEBI:33019"/>
        <dbReference type="ChEBI" id="CHEBI:43474"/>
        <dbReference type="ChEBI" id="CHEBI:57502"/>
        <dbReference type="ChEBI" id="CHEBI:58017"/>
        <dbReference type="ChEBI" id="CHEBI:456216"/>
        <dbReference type="EC" id="6.3.4.21"/>
    </reaction>
</comment>
<evidence type="ECO:0000256" key="11">
    <source>
        <dbReference type="ARBA" id="ARBA00022723"/>
    </source>
</evidence>
<organism evidence="17 18">
    <name type="scientific">Daubentonia madagascariensis</name>
    <name type="common">Aye-aye</name>
    <name type="synonym">Sciurus madagascariensis</name>
    <dbReference type="NCBI Taxonomy" id="31869"/>
    <lineage>
        <taxon>Eukaryota</taxon>
        <taxon>Metazoa</taxon>
        <taxon>Chordata</taxon>
        <taxon>Craniata</taxon>
        <taxon>Vertebrata</taxon>
        <taxon>Euteleostomi</taxon>
        <taxon>Mammalia</taxon>
        <taxon>Eutheria</taxon>
        <taxon>Euarchontoglires</taxon>
        <taxon>Primates</taxon>
        <taxon>Strepsirrhini</taxon>
        <taxon>Chiromyiformes</taxon>
        <taxon>Daubentoniidae</taxon>
        <taxon>Daubentonia</taxon>
    </lineage>
</organism>